<evidence type="ECO:0000313" key="3">
    <source>
        <dbReference type="Proteomes" id="UP000772618"/>
    </source>
</evidence>
<dbReference type="EMBL" id="JAHESD010000046">
    <property type="protein sequence ID" value="MBT1705104.1"/>
    <property type="molecule type" value="Genomic_DNA"/>
</dbReference>
<keyword evidence="3" id="KW-1185">Reference proteome</keyword>
<proteinExistence type="predicted"/>
<evidence type="ECO:0000313" key="2">
    <source>
        <dbReference type="EMBL" id="MBT1705104.1"/>
    </source>
</evidence>
<protein>
    <submittedName>
        <fullName evidence="2">Carboxypeptidase-like regulatory domain-containing protein</fullName>
    </submittedName>
</protein>
<reference evidence="2 3" key="1">
    <citation type="submission" date="2021-05" db="EMBL/GenBank/DDBJ databases">
        <title>A Polyphasic approach of four new species of the genus Ohtaekwangia: Ohtaekwangia histidinii sp. nov., Ohtaekwangia cretensis sp. nov., Ohtaekwangia indiensis sp. nov., Ohtaekwangia reichenbachii sp. nov. from diverse environment.</title>
        <authorList>
            <person name="Octaviana S."/>
        </authorList>
    </citation>
    <scope>NUCLEOTIDE SEQUENCE [LARGE SCALE GENOMIC DNA]</scope>
    <source>
        <strain evidence="2 3">PWU20</strain>
    </source>
</reference>
<dbReference type="SUPFAM" id="SSF49464">
    <property type="entry name" value="Carboxypeptidase regulatory domain-like"/>
    <property type="match status" value="1"/>
</dbReference>
<dbReference type="Proteomes" id="UP000772618">
    <property type="component" value="Unassembled WGS sequence"/>
</dbReference>
<dbReference type="Pfam" id="PF13715">
    <property type="entry name" value="CarbopepD_reg_2"/>
    <property type="match status" value="1"/>
</dbReference>
<feature type="signal peptide" evidence="1">
    <location>
        <begin position="1"/>
        <end position="20"/>
    </location>
</feature>
<sequence length="243" mass="27682">MYRKYLWFIILLPAFTSLNAQVRIAGMVADSASLAPIANVNIISNNFKDRAVSNDKGYFLIAGNTADTLVFSIVGYKTQKIAINSFKETGVVYLSQERRTLPSVVIQSNVVIPWLPVLPKESMFQNPTQTKAYRETPGTSNIQTFGPGIILRGPISRFSKHEKSKKKLSQTKDENAKGKNYVLLVNSPEVKDTVMQKYRLSENEFYRMLTKFNGKNYDIIYELDSQALVEMLLRFFQEETIKK</sequence>
<keyword evidence="1" id="KW-0732">Signal</keyword>
<accession>A0ABS5VW56</accession>
<feature type="chain" id="PRO_5046622134" evidence="1">
    <location>
        <begin position="21"/>
        <end position="243"/>
    </location>
</feature>
<dbReference type="RefSeq" id="WP_254155058.1">
    <property type="nucleotide sequence ID" value="NZ_JAHESD010000046.1"/>
</dbReference>
<dbReference type="InterPro" id="IPR008969">
    <property type="entry name" value="CarboxyPept-like_regulatory"/>
</dbReference>
<comment type="caution">
    <text evidence="2">The sequence shown here is derived from an EMBL/GenBank/DDBJ whole genome shotgun (WGS) entry which is preliminary data.</text>
</comment>
<gene>
    <name evidence="2" type="ORF">KK060_17555</name>
</gene>
<organism evidence="2 3">
    <name type="scientific">Chryseosolibacter indicus</name>
    <dbReference type="NCBI Taxonomy" id="2782351"/>
    <lineage>
        <taxon>Bacteria</taxon>
        <taxon>Pseudomonadati</taxon>
        <taxon>Bacteroidota</taxon>
        <taxon>Cytophagia</taxon>
        <taxon>Cytophagales</taxon>
        <taxon>Chryseotaleaceae</taxon>
        <taxon>Chryseosolibacter</taxon>
    </lineage>
</organism>
<evidence type="ECO:0000256" key="1">
    <source>
        <dbReference type="SAM" id="SignalP"/>
    </source>
</evidence>
<name>A0ABS5VW56_9BACT</name>